<gene>
    <name evidence="8" type="ORF">L485_12925</name>
</gene>
<evidence type="ECO:0000313" key="8">
    <source>
        <dbReference type="EMBL" id="EQB00844.1"/>
    </source>
</evidence>
<organism evidence="8 9">
    <name type="scientific">Sphingobium baderi LL03</name>
    <dbReference type="NCBI Taxonomy" id="1114964"/>
    <lineage>
        <taxon>Bacteria</taxon>
        <taxon>Pseudomonadati</taxon>
        <taxon>Pseudomonadota</taxon>
        <taxon>Alphaproteobacteria</taxon>
        <taxon>Sphingomonadales</taxon>
        <taxon>Sphingomonadaceae</taxon>
        <taxon>Sphingobium</taxon>
    </lineage>
</organism>
<dbReference type="AlphaFoldDB" id="T0HTM1"/>
<comment type="caution">
    <text evidence="8">The sequence shown here is derived from an EMBL/GenBank/DDBJ whole genome shotgun (WGS) entry which is preliminary data.</text>
</comment>
<feature type="transmembrane region" description="Helical" evidence="6">
    <location>
        <begin position="21"/>
        <end position="39"/>
    </location>
</feature>
<dbReference type="EMBL" id="ATIB01000068">
    <property type="protein sequence ID" value="EQB00844.1"/>
    <property type="molecule type" value="Genomic_DNA"/>
</dbReference>
<evidence type="ECO:0000256" key="6">
    <source>
        <dbReference type="SAM" id="Phobius"/>
    </source>
</evidence>
<feature type="domain" description="PAS" evidence="7">
    <location>
        <begin position="265"/>
        <end position="335"/>
    </location>
</feature>
<dbReference type="eggNOG" id="COG2202">
    <property type="taxonomic scope" value="Bacteria"/>
</dbReference>
<feature type="transmembrane region" description="Helical" evidence="6">
    <location>
        <begin position="153"/>
        <end position="172"/>
    </location>
</feature>
<feature type="transmembrane region" description="Helical" evidence="6">
    <location>
        <begin position="80"/>
        <end position="103"/>
    </location>
</feature>
<dbReference type="NCBIfam" id="TIGR00229">
    <property type="entry name" value="sensory_box"/>
    <property type="match status" value="1"/>
</dbReference>
<dbReference type="SMART" id="SM00091">
    <property type="entry name" value="PAS"/>
    <property type="match status" value="1"/>
</dbReference>
<dbReference type="CDD" id="cd00130">
    <property type="entry name" value="PAS"/>
    <property type="match status" value="1"/>
</dbReference>
<comment type="subcellular location">
    <subcellularLocation>
        <location evidence="1">Cell membrane</location>
        <topology evidence="1">Multi-pass membrane protein</topology>
    </subcellularLocation>
</comment>
<dbReference type="eggNOG" id="COG3447">
    <property type="taxonomic scope" value="Bacteria"/>
</dbReference>
<dbReference type="Pfam" id="PF05231">
    <property type="entry name" value="MASE1"/>
    <property type="match status" value="1"/>
</dbReference>
<evidence type="ECO:0000256" key="3">
    <source>
        <dbReference type="ARBA" id="ARBA00022692"/>
    </source>
</evidence>
<dbReference type="Proteomes" id="UP000015524">
    <property type="component" value="Unassembled WGS sequence"/>
</dbReference>
<accession>T0HTM1</accession>
<feature type="transmembrane region" description="Helical" evidence="6">
    <location>
        <begin position="178"/>
        <end position="195"/>
    </location>
</feature>
<dbReference type="InterPro" id="IPR013655">
    <property type="entry name" value="PAS_fold_3"/>
</dbReference>
<dbReference type="PATRIC" id="fig|1114964.3.peg.2528"/>
<keyword evidence="5 6" id="KW-0472">Membrane</keyword>
<proteinExistence type="predicted"/>
<keyword evidence="9" id="KW-1185">Reference proteome</keyword>
<dbReference type="Gene3D" id="3.30.450.20">
    <property type="entry name" value="PAS domain"/>
    <property type="match status" value="1"/>
</dbReference>
<keyword evidence="2" id="KW-1003">Cell membrane</keyword>
<evidence type="ECO:0000256" key="5">
    <source>
        <dbReference type="ARBA" id="ARBA00023136"/>
    </source>
</evidence>
<dbReference type="PROSITE" id="PS50112">
    <property type="entry name" value="PAS"/>
    <property type="match status" value="1"/>
</dbReference>
<sequence>MIWIANAILFADLRYRPDHSWLARCLACAAAGGFATWFFGFGPAAALPLAVINITEAVGGAMMMRRFLPVLGNLSSPREIGVLVLVAGIMLPAATAFPAAFVAHEVAGVSYWANWSGWFAGHALGALTVVPFLNLVLNGDVRGWARQARRAEWVEAGCLLSGVIVISAGVFAQERLPLLFLPFAPMMLAVFRLGRLGAAASLLLLTFVGTALTLMGEGPITLIRAGAGLKVQFFQFYLVVAMLMTLPAAAELKRRKKLYSRLQQSSALYKVIADRTGDIILAVELDGTIAYASPSLRTIGGYDPAAWKGRRARDIIFADDVDEVAATHAHALASPDQTFMVEFRALRASGELGWFESHGRAIVAEDGRVRGMKGGMP</sequence>
<dbReference type="Pfam" id="PF08447">
    <property type="entry name" value="PAS_3"/>
    <property type="match status" value="1"/>
</dbReference>
<dbReference type="InterPro" id="IPR035965">
    <property type="entry name" value="PAS-like_dom_sf"/>
</dbReference>
<evidence type="ECO:0000256" key="4">
    <source>
        <dbReference type="ARBA" id="ARBA00022989"/>
    </source>
</evidence>
<name>T0HTM1_9SPHN</name>
<evidence type="ECO:0000313" key="9">
    <source>
        <dbReference type="Proteomes" id="UP000015524"/>
    </source>
</evidence>
<dbReference type="GO" id="GO:0005886">
    <property type="term" value="C:plasma membrane"/>
    <property type="evidence" value="ECO:0007669"/>
    <property type="project" value="UniProtKB-SubCell"/>
</dbReference>
<dbReference type="InterPro" id="IPR007895">
    <property type="entry name" value="MASE1"/>
</dbReference>
<dbReference type="SUPFAM" id="SSF55785">
    <property type="entry name" value="PYP-like sensor domain (PAS domain)"/>
    <property type="match status" value="1"/>
</dbReference>
<reference evidence="8 9" key="1">
    <citation type="journal article" date="2013" name="Genome Announc.">
        <title>Draft Genome Sequence of a Hexachlorocyclohexane-Degrading Bacterium, Sphingobium baderi Strain LL03T.</title>
        <authorList>
            <person name="Kaur J."/>
            <person name="Verma H."/>
            <person name="Tripathi C."/>
            <person name="Khurana J.P."/>
            <person name="Lal R."/>
        </authorList>
    </citation>
    <scope>NUCLEOTIDE SEQUENCE [LARGE SCALE GENOMIC DNA]</scope>
    <source>
        <strain evidence="8 9">LL03</strain>
    </source>
</reference>
<evidence type="ECO:0000256" key="1">
    <source>
        <dbReference type="ARBA" id="ARBA00004651"/>
    </source>
</evidence>
<evidence type="ECO:0000259" key="7">
    <source>
        <dbReference type="PROSITE" id="PS50112"/>
    </source>
</evidence>
<protein>
    <recommendedName>
        <fullName evidence="7">PAS domain-containing protein</fullName>
    </recommendedName>
</protein>
<feature type="transmembrane region" description="Helical" evidence="6">
    <location>
        <begin position="45"/>
        <end position="68"/>
    </location>
</feature>
<dbReference type="InterPro" id="IPR000014">
    <property type="entry name" value="PAS"/>
</dbReference>
<feature type="transmembrane region" description="Helical" evidence="6">
    <location>
        <begin position="234"/>
        <end position="252"/>
    </location>
</feature>
<keyword evidence="3 6" id="KW-0812">Transmembrane</keyword>
<keyword evidence="4 6" id="KW-1133">Transmembrane helix</keyword>
<feature type="transmembrane region" description="Helical" evidence="6">
    <location>
        <begin position="115"/>
        <end position="137"/>
    </location>
</feature>
<feature type="transmembrane region" description="Helical" evidence="6">
    <location>
        <begin position="202"/>
        <end position="222"/>
    </location>
</feature>
<evidence type="ECO:0000256" key="2">
    <source>
        <dbReference type="ARBA" id="ARBA00022475"/>
    </source>
</evidence>